<accession>A0A3P5XU76</accession>
<dbReference type="Proteomes" id="UP000270468">
    <property type="component" value="Unassembled WGS sequence"/>
</dbReference>
<dbReference type="PANTHER" id="PTHR43065:SF46">
    <property type="entry name" value="C4-DICARBOXYLATE TRANSPORT SENSOR PROTEIN DCTB"/>
    <property type="match status" value="1"/>
</dbReference>
<dbReference type="SUPFAM" id="SSF55874">
    <property type="entry name" value="ATPase domain of HSP90 chaperone/DNA topoisomerase II/histidine kinase"/>
    <property type="match status" value="1"/>
</dbReference>
<dbReference type="PRINTS" id="PR00344">
    <property type="entry name" value="BCTRLSENSOR"/>
</dbReference>
<evidence type="ECO:0000256" key="9">
    <source>
        <dbReference type="ARBA" id="ARBA00022777"/>
    </source>
</evidence>
<dbReference type="SMART" id="SM00387">
    <property type="entry name" value="HATPase_c"/>
    <property type="match status" value="1"/>
</dbReference>
<evidence type="ECO:0000256" key="7">
    <source>
        <dbReference type="ARBA" id="ARBA00022692"/>
    </source>
</evidence>
<evidence type="ECO:0000256" key="5">
    <source>
        <dbReference type="ARBA" id="ARBA00022553"/>
    </source>
</evidence>
<dbReference type="PANTHER" id="PTHR43065">
    <property type="entry name" value="SENSOR HISTIDINE KINASE"/>
    <property type="match status" value="1"/>
</dbReference>
<name>A0A3P5XU76_9BACL</name>
<keyword evidence="17" id="KW-1185">Reference proteome</keyword>
<feature type="transmembrane region" description="Helical" evidence="14">
    <location>
        <begin position="98"/>
        <end position="116"/>
    </location>
</feature>
<keyword evidence="8" id="KW-0547">Nucleotide-binding</keyword>
<keyword evidence="4" id="KW-1003">Cell membrane</keyword>
<feature type="transmembrane region" description="Helical" evidence="14">
    <location>
        <begin position="34"/>
        <end position="52"/>
    </location>
</feature>
<keyword evidence="9 16" id="KW-0418">Kinase</keyword>
<dbReference type="GO" id="GO:0000155">
    <property type="term" value="F:phosphorelay sensor kinase activity"/>
    <property type="evidence" value="ECO:0007669"/>
    <property type="project" value="InterPro"/>
</dbReference>
<feature type="transmembrane region" description="Helical" evidence="14">
    <location>
        <begin position="156"/>
        <end position="179"/>
    </location>
</feature>
<evidence type="ECO:0000256" key="3">
    <source>
        <dbReference type="ARBA" id="ARBA00012438"/>
    </source>
</evidence>
<feature type="transmembrane region" description="Helical" evidence="14">
    <location>
        <begin position="128"/>
        <end position="150"/>
    </location>
</feature>
<dbReference type="SMART" id="SM00388">
    <property type="entry name" value="HisKA"/>
    <property type="match status" value="1"/>
</dbReference>
<feature type="transmembrane region" description="Helical" evidence="14">
    <location>
        <begin position="64"/>
        <end position="86"/>
    </location>
</feature>
<evidence type="ECO:0000256" key="13">
    <source>
        <dbReference type="ARBA" id="ARBA00023136"/>
    </source>
</evidence>
<dbReference type="Gene3D" id="3.30.565.10">
    <property type="entry name" value="Histidine kinase-like ATPase, C-terminal domain"/>
    <property type="match status" value="1"/>
</dbReference>
<keyword evidence="5" id="KW-0597">Phosphoprotein</keyword>
<evidence type="ECO:0000256" key="11">
    <source>
        <dbReference type="ARBA" id="ARBA00022989"/>
    </source>
</evidence>
<dbReference type="Gene3D" id="1.10.287.130">
    <property type="match status" value="1"/>
</dbReference>
<reference evidence="16 17" key="1">
    <citation type="submission" date="2018-11" db="EMBL/GenBank/DDBJ databases">
        <authorList>
            <person name="Criscuolo A."/>
        </authorList>
    </citation>
    <scope>NUCLEOTIDE SEQUENCE [LARGE SCALE GENOMIC DNA]</scope>
    <source>
        <strain evidence="16">ATB-66</strain>
    </source>
</reference>
<keyword evidence="6 16" id="KW-0808">Transferase</keyword>
<gene>
    <name evidence="16" type="primary">kinE_2</name>
    <name evidence="16" type="ORF">FILTAD_02802</name>
</gene>
<evidence type="ECO:0000256" key="1">
    <source>
        <dbReference type="ARBA" id="ARBA00000085"/>
    </source>
</evidence>
<proteinExistence type="predicted"/>
<evidence type="ECO:0000256" key="4">
    <source>
        <dbReference type="ARBA" id="ARBA00022475"/>
    </source>
</evidence>
<sequence length="412" mass="47277">MIETILINFLFLLLPVLIAVIFLENRTTYSNKYIYYIILTSISMLLCMMFPIELEMGFIMDFRYIPFIITALYGGYKMVFPLFLVLNGYRFYIGGEGTYHSLLFALVIFILVPLLSKKFNDLDARNRILYSAGVVTGSMLFYLVTLSYFFEQLTSEYWLLAIYMMATHIIFMTIVMMLIEKIIFNINRREAFLHSERLNIVSELSASVAHEIRNPLTVTNGFLQLLHGSKSLAEEEKTYIEFSLKELERAEKIVSDFLAFSKPQSAHMVYSNFEKEIAYVASIIKPYAKRHQVELNVHFANTLKKKFDENQVQQCLINLFKNGVEAMDGNGGVLYIDVSEKHKNILIRIKDNGVGMTSEEISQLGKPYYSTKKEGTGLGMIMVYSVINNIKGRIEVESKKGKGTTFLIIIPA</sequence>
<dbReference type="Pfam" id="PF07694">
    <property type="entry name" value="5TM-5TMR_LYT"/>
    <property type="match status" value="1"/>
</dbReference>
<dbReference type="PROSITE" id="PS50109">
    <property type="entry name" value="HIS_KIN"/>
    <property type="match status" value="1"/>
</dbReference>
<organism evidence="16 17">
    <name type="scientific">Filibacter tadaridae</name>
    <dbReference type="NCBI Taxonomy" id="2483811"/>
    <lineage>
        <taxon>Bacteria</taxon>
        <taxon>Bacillati</taxon>
        <taxon>Bacillota</taxon>
        <taxon>Bacilli</taxon>
        <taxon>Bacillales</taxon>
        <taxon>Caryophanaceae</taxon>
        <taxon>Filibacter</taxon>
    </lineage>
</organism>
<keyword evidence="11 14" id="KW-1133">Transmembrane helix</keyword>
<evidence type="ECO:0000256" key="10">
    <source>
        <dbReference type="ARBA" id="ARBA00022840"/>
    </source>
</evidence>
<dbReference type="EC" id="2.7.13.3" evidence="3"/>
<dbReference type="InterPro" id="IPR005467">
    <property type="entry name" value="His_kinase_dom"/>
</dbReference>
<dbReference type="CDD" id="cd00082">
    <property type="entry name" value="HisKA"/>
    <property type="match status" value="1"/>
</dbReference>
<comment type="subcellular location">
    <subcellularLocation>
        <location evidence="2">Cell membrane</location>
        <topology evidence="2">Multi-pass membrane protein</topology>
    </subcellularLocation>
</comment>
<dbReference type="OrthoDB" id="9815750at2"/>
<evidence type="ECO:0000313" key="17">
    <source>
        <dbReference type="Proteomes" id="UP000270468"/>
    </source>
</evidence>
<evidence type="ECO:0000259" key="15">
    <source>
        <dbReference type="PROSITE" id="PS50109"/>
    </source>
</evidence>
<evidence type="ECO:0000256" key="14">
    <source>
        <dbReference type="SAM" id="Phobius"/>
    </source>
</evidence>
<dbReference type="EMBL" id="UXAV01000044">
    <property type="protein sequence ID" value="VDC32594.1"/>
    <property type="molecule type" value="Genomic_DNA"/>
</dbReference>
<keyword evidence="10" id="KW-0067">ATP-binding</keyword>
<dbReference type="SUPFAM" id="SSF47384">
    <property type="entry name" value="Homodimeric domain of signal transducing histidine kinase"/>
    <property type="match status" value="1"/>
</dbReference>
<dbReference type="GO" id="GO:0071555">
    <property type="term" value="P:cell wall organization"/>
    <property type="evidence" value="ECO:0007669"/>
    <property type="project" value="InterPro"/>
</dbReference>
<keyword evidence="13 14" id="KW-0472">Membrane</keyword>
<dbReference type="Pfam" id="PF02518">
    <property type="entry name" value="HATPase_c"/>
    <property type="match status" value="1"/>
</dbReference>
<evidence type="ECO:0000313" key="16">
    <source>
        <dbReference type="EMBL" id="VDC32594.1"/>
    </source>
</evidence>
<dbReference type="Pfam" id="PF00512">
    <property type="entry name" value="HisKA"/>
    <property type="match status" value="1"/>
</dbReference>
<dbReference type="GO" id="GO:0005886">
    <property type="term" value="C:plasma membrane"/>
    <property type="evidence" value="ECO:0007669"/>
    <property type="project" value="UniProtKB-SubCell"/>
</dbReference>
<keyword evidence="7 14" id="KW-0812">Transmembrane</keyword>
<evidence type="ECO:0000256" key="12">
    <source>
        <dbReference type="ARBA" id="ARBA00023012"/>
    </source>
</evidence>
<dbReference type="InterPro" id="IPR011620">
    <property type="entry name" value="Sig_transdc_His_kinase_LytS_TM"/>
</dbReference>
<protein>
    <recommendedName>
        <fullName evidence="3">histidine kinase</fullName>
        <ecNumber evidence="3">2.7.13.3</ecNumber>
    </recommendedName>
</protein>
<keyword evidence="12" id="KW-0902">Two-component regulatory system</keyword>
<dbReference type="InterPro" id="IPR004358">
    <property type="entry name" value="Sig_transdc_His_kin-like_C"/>
</dbReference>
<dbReference type="GO" id="GO:0005524">
    <property type="term" value="F:ATP binding"/>
    <property type="evidence" value="ECO:0007669"/>
    <property type="project" value="UniProtKB-KW"/>
</dbReference>
<feature type="transmembrane region" description="Helical" evidence="14">
    <location>
        <begin position="5"/>
        <end position="22"/>
    </location>
</feature>
<dbReference type="AlphaFoldDB" id="A0A3P5XU76"/>
<dbReference type="InterPro" id="IPR003594">
    <property type="entry name" value="HATPase_dom"/>
</dbReference>
<dbReference type="InterPro" id="IPR036097">
    <property type="entry name" value="HisK_dim/P_sf"/>
</dbReference>
<dbReference type="InterPro" id="IPR003661">
    <property type="entry name" value="HisK_dim/P_dom"/>
</dbReference>
<dbReference type="InterPro" id="IPR036890">
    <property type="entry name" value="HATPase_C_sf"/>
</dbReference>
<feature type="domain" description="Histidine kinase" evidence="15">
    <location>
        <begin position="207"/>
        <end position="412"/>
    </location>
</feature>
<comment type="catalytic activity">
    <reaction evidence="1">
        <text>ATP + protein L-histidine = ADP + protein N-phospho-L-histidine.</text>
        <dbReference type="EC" id="2.7.13.3"/>
    </reaction>
</comment>
<evidence type="ECO:0000256" key="2">
    <source>
        <dbReference type="ARBA" id="ARBA00004651"/>
    </source>
</evidence>
<evidence type="ECO:0000256" key="6">
    <source>
        <dbReference type="ARBA" id="ARBA00022679"/>
    </source>
</evidence>
<evidence type="ECO:0000256" key="8">
    <source>
        <dbReference type="ARBA" id="ARBA00022741"/>
    </source>
</evidence>